<evidence type="ECO:0000256" key="1">
    <source>
        <dbReference type="SAM" id="MobiDB-lite"/>
    </source>
</evidence>
<evidence type="ECO:0000313" key="3">
    <source>
        <dbReference type="Proteomes" id="UP000757232"/>
    </source>
</evidence>
<feature type="region of interest" description="Disordered" evidence="1">
    <location>
        <begin position="1"/>
        <end position="136"/>
    </location>
</feature>
<name>A0A9Q5N364_SANBA</name>
<gene>
    <name evidence="2" type="ORF">A7U60_g9026</name>
</gene>
<feature type="compositionally biased region" description="Pro residues" evidence="1">
    <location>
        <begin position="29"/>
        <end position="41"/>
    </location>
</feature>
<feature type="compositionally biased region" description="Low complexity" evidence="1">
    <location>
        <begin position="51"/>
        <end position="63"/>
    </location>
</feature>
<dbReference type="EMBL" id="LNZH02000216">
    <property type="protein sequence ID" value="OCB84346.1"/>
    <property type="molecule type" value="Genomic_DNA"/>
</dbReference>
<protein>
    <submittedName>
        <fullName evidence="2">Uncharacterized protein</fullName>
    </submittedName>
</protein>
<comment type="caution">
    <text evidence="2">The sequence shown here is derived from an EMBL/GenBank/DDBJ whole genome shotgun (WGS) entry which is preliminary data.</text>
</comment>
<organism evidence="2 3">
    <name type="scientific">Sanghuangporus baumii</name>
    <name type="common">Phellinus baumii</name>
    <dbReference type="NCBI Taxonomy" id="108892"/>
    <lineage>
        <taxon>Eukaryota</taxon>
        <taxon>Fungi</taxon>
        <taxon>Dikarya</taxon>
        <taxon>Basidiomycota</taxon>
        <taxon>Agaricomycotina</taxon>
        <taxon>Agaricomycetes</taxon>
        <taxon>Hymenochaetales</taxon>
        <taxon>Hymenochaetaceae</taxon>
        <taxon>Sanghuangporus</taxon>
    </lineage>
</organism>
<dbReference type="Proteomes" id="UP000757232">
    <property type="component" value="Unassembled WGS sequence"/>
</dbReference>
<feature type="compositionally biased region" description="Polar residues" evidence="1">
    <location>
        <begin position="114"/>
        <end position="123"/>
    </location>
</feature>
<accession>A0A9Q5N364</accession>
<proteinExistence type="predicted"/>
<dbReference type="OrthoDB" id="191192at2759"/>
<feature type="compositionally biased region" description="Basic and acidic residues" evidence="1">
    <location>
        <begin position="90"/>
        <end position="101"/>
    </location>
</feature>
<keyword evidence="3" id="KW-1185">Reference proteome</keyword>
<sequence>MSHLSQPGLPASFDPFKTHPFTNISRAPQPMPAPNPYPRPVPVYQAYDTQPAPSAPMAPSSLPTAQTPVLSPQPQRASPPMNGSPIVTRHVFEPFKLERASPELQDVLAKKGSKSPSTRSPGTAANDAKQNGRKTK</sequence>
<dbReference type="AlphaFoldDB" id="A0A9Q5N364"/>
<feature type="compositionally biased region" description="Polar residues" evidence="1">
    <location>
        <begin position="64"/>
        <end position="76"/>
    </location>
</feature>
<evidence type="ECO:0000313" key="2">
    <source>
        <dbReference type="EMBL" id="OCB84346.1"/>
    </source>
</evidence>
<reference evidence="2" key="1">
    <citation type="submission" date="2016-06" db="EMBL/GenBank/DDBJ databases">
        <title>Draft Genome sequence of the fungus Inonotus baumii.</title>
        <authorList>
            <person name="Zhu H."/>
            <person name="Lin W."/>
        </authorList>
    </citation>
    <scope>NUCLEOTIDE SEQUENCE</scope>
    <source>
        <strain evidence="2">821</strain>
    </source>
</reference>